<keyword evidence="8" id="KW-0804">Transcription</keyword>
<evidence type="ECO:0000313" key="14">
    <source>
        <dbReference type="EMBL" id="KAK4212883.1"/>
    </source>
</evidence>
<feature type="compositionally biased region" description="Acidic residues" evidence="12">
    <location>
        <begin position="1"/>
        <end position="10"/>
    </location>
</feature>
<evidence type="ECO:0000256" key="11">
    <source>
        <dbReference type="PIRSR" id="PIRSR015919-1"/>
    </source>
</evidence>
<dbReference type="InterPro" id="IPR002035">
    <property type="entry name" value="VWF_A"/>
</dbReference>
<dbReference type="InterPro" id="IPR046349">
    <property type="entry name" value="C1-like_sf"/>
</dbReference>
<dbReference type="PROSITE" id="PS50234">
    <property type="entry name" value="VWFA"/>
    <property type="match status" value="1"/>
</dbReference>
<proteinExistence type="inferred from homology"/>
<dbReference type="PANTHER" id="PTHR12695">
    <property type="entry name" value="GENERAL TRANSCRIPTION FACTOR IIH SUBUNIT 2"/>
    <property type="match status" value="1"/>
</dbReference>
<dbReference type="Pfam" id="PF07975">
    <property type="entry name" value="C1_4"/>
    <property type="match status" value="1"/>
</dbReference>
<dbReference type="SMART" id="SM00327">
    <property type="entry name" value="VWA"/>
    <property type="match status" value="1"/>
</dbReference>
<evidence type="ECO:0000259" key="13">
    <source>
        <dbReference type="PROSITE" id="PS50234"/>
    </source>
</evidence>
<dbReference type="Proteomes" id="UP001301769">
    <property type="component" value="Unassembled WGS sequence"/>
</dbReference>
<evidence type="ECO:0000256" key="3">
    <source>
        <dbReference type="ARBA" id="ARBA00022723"/>
    </source>
</evidence>
<dbReference type="NCBIfam" id="TIGR00622">
    <property type="entry name" value="ssl1"/>
    <property type="match status" value="2"/>
</dbReference>
<dbReference type="SMART" id="SM01047">
    <property type="entry name" value="C1_4"/>
    <property type="match status" value="1"/>
</dbReference>
<dbReference type="GO" id="GO:0006357">
    <property type="term" value="P:regulation of transcription by RNA polymerase II"/>
    <property type="evidence" value="ECO:0007669"/>
    <property type="project" value="TreeGrafter"/>
</dbReference>
<feature type="compositionally biased region" description="Basic residues" evidence="12">
    <location>
        <begin position="17"/>
        <end position="29"/>
    </location>
</feature>
<dbReference type="Gene3D" id="3.40.50.410">
    <property type="entry name" value="von Willebrand factor, type A domain"/>
    <property type="match status" value="1"/>
</dbReference>
<evidence type="ECO:0000256" key="1">
    <source>
        <dbReference type="ARBA" id="ARBA00004123"/>
    </source>
</evidence>
<dbReference type="AlphaFoldDB" id="A0AAN6Y569"/>
<comment type="subcellular location">
    <subcellularLocation>
        <location evidence="1">Nucleus</location>
    </subcellularLocation>
</comment>
<keyword evidence="15" id="KW-1185">Reference proteome</keyword>
<dbReference type="GO" id="GO:0006351">
    <property type="term" value="P:DNA-templated transcription"/>
    <property type="evidence" value="ECO:0007669"/>
    <property type="project" value="InterPro"/>
</dbReference>
<gene>
    <name evidence="14" type="ORF">QBC37DRAFT_268502</name>
</gene>
<evidence type="ECO:0000256" key="8">
    <source>
        <dbReference type="ARBA" id="ARBA00023163"/>
    </source>
</evidence>
<dbReference type="EMBL" id="MU858119">
    <property type="protein sequence ID" value="KAK4212883.1"/>
    <property type="molecule type" value="Genomic_DNA"/>
</dbReference>
<name>A0AAN6Y569_9PEZI</name>
<dbReference type="PANTHER" id="PTHR12695:SF2">
    <property type="entry name" value="GENERAL TRANSCRIPTION FACTOR IIH SUBUNIT 2-RELATED"/>
    <property type="match status" value="1"/>
</dbReference>
<dbReference type="InterPro" id="IPR007198">
    <property type="entry name" value="Ssl1-like"/>
</dbReference>
<evidence type="ECO:0000256" key="4">
    <source>
        <dbReference type="ARBA" id="ARBA00022763"/>
    </source>
</evidence>
<sequence length="444" mass="49737">MADSDGEYISDDDHGTRSKKRTRDGKPKRNAATWETFKQTWEVPVGESAEGGRPSLEAEIRRRLAVDTEPVQRGIIRHMMLVLDMSFAMADKDLMGPNPYRLTVNYAIEFVQVFFAQNPISQLGILGLRDGLAITISRMGGNAEEHIEKLKAYRDKYDPQGNPSLQNALEMCRGSLYDTPSHGTREVLIIYGALFTIDPKDIQDTIKDLINDRIRVTIIGLAAEVHICKHICRRTNGDMDGYYRVAHHEQHFHELFLASTTPPVTRTKEQDNPSLLMMGFPSRKLAAKNTLVLCGCHSKPCREIYTCTRCQIAVCRLPIECPVCRLTLVQSTHLARSYHHIFPLRNWVAVSWAEAAAAGSVSCYSCLDPFPPIPQDTIMRAAEDLATGEDNGNSARNKAPTLIGVSESGRYACQVCRNHFCIDCDVYAHEKVHNCPGCQSDVRE</sequence>
<comment type="similarity">
    <text evidence="2">Belongs to the GTF2H2 family.</text>
</comment>
<reference evidence="14" key="2">
    <citation type="submission" date="2023-05" db="EMBL/GenBank/DDBJ databases">
        <authorList>
            <consortium name="Lawrence Berkeley National Laboratory"/>
            <person name="Steindorff A."/>
            <person name="Hensen N."/>
            <person name="Bonometti L."/>
            <person name="Westerberg I."/>
            <person name="Brannstrom I.O."/>
            <person name="Guillou S."/>
            <person name="Cros-Aarteil S."/>
            <person name="Calhoun S."/>
            <person name="Haridas S."/>
            <person name="Kuo A."/>
            <person name="Mondo S."/>
            <person name="Pangilinan J."/>
            <person name="Riley R."/>
            <person name="Labutti K."/>
            <person name="Andreopoulos B."/>
            <person name="Lipzen A."/>
            <person name="Chen C."/>
            <person name="Yanf M."/>
            <person name="Daum C."/>
            <person name="Ng V."/>
            <person name="Clum A."/>
            <person name="Ohm R."/>
            <person name="Martin F."/>
            <person name="Silar P."/>
            <person name="Natvig D."/>
            <person name="Lalanne C."/>
            <person name="Gautier V."/>
            <person name="Ament-Velasquez S.L."/>
            <person name="Kruys A."/>
            <person name="Hutchinson M.I."/>
            <person name="Powell A.J."/>
            <person name="Barry K."/>
            <person name="Miller A.N."/>
            <person name="Grigoriev I.V."/>
            <person name="Debuchy R."/>
            <person name="Gladieux P."/>
            <person name="Thoren M.H."/>
            <person name="Johannesson H."/>
        </authorList>
    </citation>
    <scope>NUCLEOTIDE SEQUENCE</scope>
    <source>
        <strain evidence="14">PSN293</strain>
    </source>
</reference>
<evidence type="ECO:0000313" key="15">
    <source>
        <dbReference type="Proteomes" id="UP001301769"/>
    </source>
</evidence>
<accession>A0AAN6Y569</accession>
<dbReference type="Gene3D" id="3.30.40.10">
    <property type="entry name" value="Zinc/RING finger domain, C3HC4 (zinc finger)"/>
    <property type="match status" value="1"/>
</dbReference>
<reference evidence="14" key="1">
    <citation type="journal article" date="2023" name="Mol. Phylogenet. Evol.">
        <title>Genome-scale phylogeny and comparative genomics of the fungal order Sordariales.</title>
        <authorList>
            <person name="Hensen N."/>
            <person name="Bonometti L."/>
            <person name="Westerberg I."/>
            <person name="Brannstrom I.O."/>
            <person name="Guillou S."/>
            <person name="Cros-Aarteil S."/>
            <person name="Calhoun S."/>
            <person name="Haridas S."/>
            <person name="Kuo A."/>
            <person name="Mondo S."/>
            <person name="Pangilinan J."/>
            <person name="Riley R."/>
            <person name="LaButti K."/>
            <person name="Andreopoulos B."/>
            <person name="Lipzen A."/>
            <person name="Chen C."/>
            <person name="Yan M."/>
            <person name="Daum C."/>
            <person name="Ng V."/>
            <person name="Clum A."/>
            <person name="Steindorff A."/>
            <person name="Ohm R.A."/>
            <person name="Martin F."/>
            <person name="Silar P."/>
            <person name="Natvig D.O."/>
            <person name="Lalanne C."/>
            <person name="Gautier V."/>
            <person name="Ament-Velasquez S.L."/>
            <person name="Kruys A."/>
            <person name="Hutchinson M.I."/>
            <person name="Powell A.J."/>
            <person name="Barry K."/>
            <person name="Miller A.N."/>
            <person name="Grigoriev I.V."/>
            <person name="Debuchy R."/>
            <person name="Gladieux P."/>
            <person name="Hiltunen Thoren M."/>
            <person name="Johannesson H."/>
        </authorList>
    </citation>
    <scope>NUCLEOTIDE SEQUENCE</scope>
    <source>
        <strain evidence="14">PSN293</strain>
    </source>
</reference>
<dbReference type="PIRSF" id="PIRSF015919">
    <property type="entry name" value="TFIIH_SSL1"/>
    <property type="match status" value="1"/>
</dbReference>
<dbReference type="InterPro" id="IPR036465">
    <property type="entry name" value="vWFA_dom_sf"/>
</dbReference>
<dbReference type="SUPFAM" id="SSF53300">
    <property type="entry name" value="vWA-like"/>
    <property type="match status" value="1"/>
</dbReference>
<feature type="domain" description="VWFA" evidence="13">
    <location>
        <begin position="78"/>
        <end position="260"/>
    </location>
</feature>
<protein>
    <submittedName>
        <fullName evidence="14">RNA polymerase</fullName>
    </submittedName>
</protein>
<keyword evidence="9" id="KW-0234">DNA repair</keyword>
<dbReference type="FunFam" id="3.40.50.410:FF:000015">
    <property type="entry name" value="General transcription factor IIH subunit 2"/>
    <property type="match status" value="1"/>
</dbReference>
<dbReference type="InterPro" id="IPR012170">
    <property type="entry name" value="TFIIH_SSL1/p44"/>
</dbReference>
<dbReference type="InterPro" id="IPR013087">
    <property type="entry name" value="Znf_C2H2_type"/>
</dbReference>
<dbReference type="Pfam" id="PF04056">
    <property type="entry name" value="Ssl1"/>
    <property type="match status" value="1"/>
</dbReference>
<feature type="region of interest" description="Disordered" evidence="12">
    <location>
        <begin position="1"/>
        <end position="33"/>
    </location>
</feature>
<dbReference type="GO" id="GO:0000439">
    <property type="term" value="C:transcription factor TFIIH core complex"/>
    <property type="evidence" value="ECO:0007669"/>
    <property type="project" value="InterPro"/>
</dbReference>
<keyword evidence="10" id="KW-0539">Nucleus</keyword>
<dbReference type="InterPro" id="IPR013083">
    <property type="entry name" value="Znf_RING/FYVE/PHD"/>
</dbReference>
<keyword evidence="7" id="KW-0805">Transcription regulation</keyword>
<keyword evidence="5" id="KW-0863">Zinc-finger</keyword>
<dbReference type="SUPFAM" id="SSF57889">
    <property type="entry name" value="Cysteine-rich domain"/>
    <property type="match status" value="1"/>
</dbReference>
<evidence type="ECO:0000256" key="7">
    <source>
        <dbReference type="ARBA" id="ARBA00023015"/>
    </source>
</evidence>
<feature type="non-terminal residue" evidence="14">
    <location>
        <position position="444"/>
    </location>
</feature>
<comment type="caution">
    <text evidence="14">The sequence shown here is derived from an EMBL/GenBank/DDBJ whole genome shotgun (WGS) entry which is preliminary data.</text>
</comment>
<evidence type="ECO:0000256" key="6">
    <source>
        <dbReference type="ARBA" id="ARBA00022833"/>
    </source>
</evidence>
<dbReference type="GO" id="GO:0006289">
    <property type="term" value="P:nucleotide-excision repair"/>
    <property type="evidence" value="ECO:0007669"/>
    <property type="project" value="InterPro"/>
</dbReference>
<keyword evidence="6" id="KW-0862">Zinc</keyword>
<evidence type="ECO:0000256" key="2">
    <source>
        <dbReference type="ARBA" id="ARBA00006092"/>
    </source>
</evidence>
<evidence type="ECO:0000256" key="9">
    <source>
        <dbReference type="ARBA" id="ARBA00023204"/>
    </source>
</evidence>
<feature type="zinc finger region" description="C4-type" evidence="11">
    <location>
        <begin position="307"/>
        <end position="324"/>
    </location>
</feature>
<dbReference type="PROSITE" id="PS00028">
    <property type="entry name" value="ZINC_FINGER_C2H2_1"/>
    <property type="match status" value="1"/>
</dbReference>
<evidence type="ECO:0000256" key="10">
    <source>
        <dbReference type="ARBA" id="ARBA00023242"/>
    </source>
</evidence>
<dbReference type="GO" id="GO:0005675">
    <property type="term" value="C:transcription factor TFIIH holo complex"/>
    <property type="evidence" value="ECO:0007669"/>
    <property type="project" value="TreeGrafter"/>
</dbReference>
<dbReference type="GO" id="GO:0008270">
    <property type="term" value="F:zinc ion binding"/>
    <property type="evidence" value="ECO:0007669"/>
    <property type="project" value="UniProtKB-KW"/>
</dbReference>
<keyword evidence="4" id="KW-0227">DNA damage</keyword>
<evidence type="ECO:0000256" key="5">
    <source>
        <dbReference type="ARBA" id="ARBA00022771"/>
    </source>
</evidence>
<keyword evidence="3" id="KW-0479">Metal-binding</keyword>
<evidence type="ECO:0000256" key="12">
    <source>
        <dbReference type="SAM" id="MobiDB-lite"/>
    </source>
</evidence>
<dbReference type="InterPro" id="IPR004595">
    <property type="entry name" value="TFIIH_C1-like_dom"/>
</dbReference>
<organism evidence="14 15">
    <name type="scientific">Rhypophila decipiens</name>
    <dbReference type="NCBI Taxonomy" id="261697"/>
    <lineage>
        <taxon>Eukaryota</taxon>
        <taxon>Fungi</taxon>
        <taxon>Dikarya</taxon>
        <taxon>Ascomycota</taxon>
        <taxon>Pezizomycotina</taxon>
        <taxon>Sordariomycetes</taxon>
        <taxon>Sordariomycetidae</taxon>
        <taxon>Sordariales</taxon>
        <taxon>Naviculisporaceae</taxon>
        <taxon>Rhypophila</taxon>
    </lineage>
</organism>